<feature type="transmembrane region" description="Helical" evidence="1">
    <location>
        <begin position="91"/>
        <end position="108"/>
    </location>
</feature>
<sequence>MDWNDWQSILRWRALEEGDADGAILSEERRREATARTRGGLLADDVKGEPVNAREAAFLHKRAQWLEREVIGWSGSLVRVMDRLVTVRGRWSWAVAGWALALVIGYALSGLGQSAEFNLLALPLVGLLLWNAVVMILALIWELMPAPQATKGGSFVEWLSRVVSPVNNERSGDGETLTGLTVDQRFALLAGAPAMERLQRRLRAWMHVAAAMLALGSVAGLYARGWAQEYRAVWESTLLSESGAETFFGTLFQPAAQVLKLELPLNQLPAMHRTGGVTASPAPALPWIHLYAGTLFLFIMVPRLLLAGLTVWRAHMVLAKRVRHLGWRSYLKRTLRSVEGGQEIITILIHATDASPAHREVWTRGVRERFGAMIEPEMIHVPLGEEDEFAASWKPHSPKTVVVFNLATTPEAEVQRRFMQDVKLALTAQQQDAELVVLLDATSIGNRWSPDKMASREKLWTDMLHGAADEVIVAARRAGS</sequence>
<feature type="transmembrane region" description="Helical" evidence="1">
    <location>
        <begin position="120"/>
        <end position="141"/>
    </location>
</feature>
<proteinExistence type="predicted"/>
<evidence type="ECO:0000313" key="3">
    <source>
        <dbReference type="Proteomes" id="UP000190774"/>
    </source>
</evidence>
<keyword evidence="1" id="KW-1133">Transmembrane helix</keyword>
<organism evidence="2 3">
    <name type="scientific">Prosthecobacter debontii</name>
    <dbReference type="NCBI Taxonomy" id="48467"/>
    <lineage>
        <taxon>Bacteria</taxon>
        <taxon>Pseudomonadati</taxon>
        <taxon>Verrucomicrobiota</taxon>
        <taxon>Verrucomicrobiia</taxon>
        <taxon>Verrucomicrobiales</taxon>
        <taxon>Verrucomicrobiaceae</taxon>
        <taxon>Prosthecobacter</taxon>
    </lineage>
</organism>
<dbReference type="EMBL" id="FUYE01000032">
    <property type="protein sequence ID" value="SKB09004.1"/>
    <property type="molecule type" value="Genomic_DNA"/>
</dbReference>
<dbReference type="RefSeq" id="WP_078816176.1">
    <property type="nucleotide sequence ID" value="NZ_FUYE01000032.1"/>
</dbReference>
<accession>A0A1T4Z4S4</accession>
<reference evidence="3" key="1">
    <citation type="submission" date="2017-02" db="EMBL/GenBank/DDBJ databases">
        <authorList>
            <person name="Varghese N."/>
            <person name="Submissions S."/>
        </authorList>
    </citation>
    <scope>NUCLEOTIDE SEQUENCE [LARGE SCALE GENOMIC DNA]</scope>
    <source>
        <strain evidence="3">ATCC 700200</strain>
    </source>
</reference>
<evidence type="ECO:0000313" key="2">
    <source>
        <dbReference type="EMBL" id="SKB09004.1"/>
    </source>
</evidence>
<keyword evidence="3" id="KW-1185">Reference proteome</keyword>
<dbReference type="InterPro" id="IPR021296">
    <property type="entry name" value="DUF2868"/>
</dbReference>
<keyword evidence="1" id="KW-0472">Membrane</keyword>
<protein>
    <recommendedName>
        <fullName evidence="4">DUF2868 domain-containing protein</fullName>
    </recommendedName>
</protein>
<dbReference type="OrthoDB" id="179510at2"/>
<dbReference type="AlphaFoldDB" id="A0A1T4Z4S4"/>
<dbReference type="Pfam" id="PF11067">
    <property type="entry name" value="DUF2868"/>
    <property type="match status" value="1"/>
</dbReference>
<evidence type="ECO:0000256" key="1">
    <source>
        <dbReference type="SAM" id="Phobius"/>
    </source>
</evidence>
<evidence type="ECO:0008006" key="4">
    <source>
        <dbReference type="Google" id="ProtNLM"/>
    </source>
</evidence>
<feature type="transmembrane region" description="Helical" evidence="1">
    <location>
        <begin position="204"/>
        <end position="223"/>
    </location>
</feature>
<name>A0A1T4Z4S4_9BACT</name>
<feature type="transmembrane region" description="Helical" evidence="1">
    <location>
        <begin position="288"/>
        <end position="312"/>
    </location>
</feature>
<gene>
    <name evidence="2" type="ORF">SAMN02745166_05075</name>
</gene>
<dbReference type="Proteomes" id="UP000190774">
    <property type="component" value="Unassembled WGS sequence"/>
</dbReference>
<keyword evidence="1" id="KW-0812">Transmembrane</keyword>